<gene>
    <name evidence="2" type="ORF">DFW101_2138</name>
</gene>
<protein>
    <submittedName>
        <fullName evidence="2">Lipoprotein</fullName>
    </submittedName>
</protein>
<dbReference type="Proteomes" id="UP000004662">
    <property type="component" value="Chromosome"/>
</dbReference>
<sequence>MKHFPFSSSRRRLASALFAAMAAVSVLAGCAGQQATVTPSVVVEKETLGRGVEVAIKVTDARPSAEVGLCNPASSFTGKLTTACDPAPAMRSAVERGLRDKGFTPTVAHESVVRSLTVELRELSYKPAQEGGQLAARAVAVIHVTADNNGQVMTKRYEGETVWKLPGEGVEPEFDKLLSMTVSKALSRMASDYELIHFLEKTILRTRDIK</sequence>
<feature type="signal peptide" evidence="1">
    <location>
        <begin position="1"/>
        <end position="28"/>
    </location>
</feature>
<dbReference type="PROSITE" id="PS51257">
    <property type="entry name" value="PROKAR_LIPOPROTEIN"/>
    <property type="match status" value="1"/>
</dbReference>
<dbReference type="InterPro" id="IPR005619">
    <property type="entry name" value="Uncharacterised_YajG"/>
</dbReference>
<dbReference type="RefSeq" id="WP_009181526.1">
    <property type="nucleotide sequence ID" value="NZ_CM001368.1"/>
</dbReference>
<keyword evidence="2" id="KW-0449">Lipoprotein</keyword>
<dbReference type="Pfam" id="PF03923">
    <property type="entry name" value="Lipoprotein_16"/>
    <property type="match status" value="1"/>
</dbReference>
<accession>G7Q9A1</accession>
<dbReference type="EMBL" id="CM001368">
    <property type="protein sequence ID" value="EHJ48144.1"/>
    <property type="molecule type" value="Genomic_DNA"/>
</dbReference>
<proteinExistence type="predicted"/>
<dbReference type="HOGENOM" id="CLU_1313758_0_0_7"/>
<keyword evidence="1" id="KW-0732">Signal</keyword>
<feature type="chain" id="PRO_5003503536" evidence="1">
    <location>
        <begin position="29"/>
        <end position="210"/>
    </location>
</feature>
<reference evidence="3" key="1">
    <citation type="journal article" date="2015" name="Genome Announc.">
        <title>High-Quality Draft Genome Sequence of Desulfovibrio carbinoliphilus FW-101-2B, an Organic Acid-Oxidizing Sulfate-Reducing Bacterium Isolated from Uranium(VI)-Contaminated Groundwater.</title>
        <authorList>
            <person name="Ramsay B.D."/>
            <person name="Hwang C."/>
            <person name="Woo H.L."/>
            <person name="Carroll S.L."/>
            <person name="Lucas S."/>
            <person name="Han J."/>
            <person name="Lapidus A.L."/>
            <person name="Cheng J.F."/>
            <person name="Goodwin L.A."/>
            <person name="Pitluck S."/>
            <person name="Peters L."/>
            <person name="Chertkov O."/>
            <person name="Held B."/>
            <person name="Detter J.C."/>
            <person name="Han C.S."/>
            <person name="Tapia R."/>
            <person name="Land M.L."/>
            <person name="Hauser L.J."/>
            <person name="Kyrpides N.C."/>
            <person name="Ivanova N.N."/>
            <person name="Mikhailova N."/>
            <person name="Pagani I."/>
            <person name="Woyke T."/>
            <person name="Arkin A.P."/>
            <person name="Dehal P."/>
            <person name="Chivian D."/>
            <person name="Criddle C.S."/>
            <person name="Wu W."/>
            <person name="Chakraborty R."/>
            <person name="Hazen T.C."/>
            <person name="Fields M.W."/>
        </authorList>
    </citation>
    <scope>NUCLEOTIDE SEQUENCE [LARGE SCALE GENOMIC DNA]</scope>
    <source>
        <strain evidence="3">FW-101-2B</strain>
    </source>
</reference>
<evidence type="ECO:0000313" key="2">
    <source>
        <dbReference type="EMBL" id="EHJ48144.1"/>
    </source>
</evidence>
<evidence type="ECO:0000313" key="3">
    <source>
        <dbReference type="Proteomes" id="UP000004662"/>
    </source>
</evidence>
<keyword evidence="3" id="KW-1185">Reference proteome</keyword>
<dbReference type="AlphaFoldDB" id="G7Q9A1"/>
<dbReference type="eggNOG" id="COG3056">
    <property type="taxonomic scope" value="Bacteria"/>
</dbReference>
<evidence type="ECO:0000256" key="1">
    <source>
        <dbReference type="SAM" id="SignalP"/>
    </source>
</evidence>
<dbReference type="STRING" id="694327.DFW101_2138"/>
<organism evidence="2 3">
    <name type="scientific">Solidesulfovibrio carbinoliphilus subsp. oakridgensis</name>
    <dbReference type="NCBI Taxonomy" id="694327"/>
    <lineage>
        <taxon>Bacteria</taxon>
        <taxon>Pseudomonadati</taxon>
        <taxon>Thermodesulfobacteriota</taxon>
        <taxon>Desulfovibrionia</taxon>
        <taxon>Desulfovibrionales</taxon>
        <taxon>Desulfovibrionaceae</taxon>
        <taxon>Solidesulfovibrio</taxon>
    </lineage>
</organism>
<name>G7Q9A1_9BACT</name>
<dbReference type="OrthoDB" id="5455435at2"/>